<accession>L1IDW5</accession>
<evidence type="ECO:0000313" key="3">
    <source>
        <dbReference type="EMBL" id="EKX34461.1"/>
    </source>
</evidence>
<dbReference type="AlphaFoldDB" id="L1IDW5"/>
<reference evidence="4" key="3">
    <citation type="submission" date="2016-03" db="UniProtKB">
        <authorList>
            <consortium name="EnsemblProtists"/>
        </authorList>
    </citation>
    <scope>IDENTIFICATION</scope>
</reference>
<feature type="transmembrane region" description="Helical" evidence="1">
    <location>
        <begin position="20"/>
        <end position="39"/>
    </location>
</feature>
<sequence>MGLEFSFESSDLKLEHVISLSIVLISMILYCLSLVLTSLRQVQRVLRTPQSLLESVTPDGGTSFAQALQGAQTVLRKAKNLKKHHQFLLLMSDGQSHDGEVEMKEIYDEFGEKMKVHTLAFGTRAQVDKLKALAQLGGGSFLKAVDGVELVQAFEQVAYKLTHRET</sequence>
<dbReference type="PaxDb" id="55529-EKX34461"/>
<feature type="domain" description="VWFA" evidence="2">
    <location>
        <begin position="25"/>
        <end position="157"/>
    </location>
</feature>
<evidence type="ECO:0000259" key="2">
    <source>
        <dbReference type="PROSITE" id="PS50234"/>
    </source>
</evidence>
<dbReference type="EMBL" id="JH993109">
    <property type="protein sequence ID" value="EKX34461.1"/>
    <property type="molecule type" value="Genomic_DNA"/>
</dbReference>
<reference evidence="5" key="2">
    <citation type="submission" date="2012-11" db="EMBL/GenBank/DDBJ databases">
        <authorList>
            <person name="Kuo A."/>
            <person name="Curtis B.A."/>
            <person name="Tanifuji G."/>
            <person name="Burki F."/>
            <person name="Gruber A."/>
            <person name="Irimia M."/>
            <person name="Maruyama S."/>
            <person name="Arias M.C."/>
            <person name="Ball S.G."/>
            <person name="Gile G.H."/>
            <person name="Hirakawa Y."/>
            <person name="Hopkins J.F."/>
            <person name="Rensing S.A."/>
            <person name="Schmutz J."/>
            <person name="Symeonidi A."/>
            <person name="Elias M."/>
            <person name="Eveleigh R.J."/>
            <person name="Herman E.K."/>
            <person name="Klute M.J."/>
            <person name="Nakayama T."/>
            <person name="Obornik M."/>
            <person name="Reyes-Prieto A."/>
            <person name="Armbrust E.V."/>
            <person name="Aves S.J."/>
            <person name="Beiko R.G."/>
            <person name="Coutinho P."/>
            <person name="Dacks J.B."/>
            <person name="Durnford D.G."/>
            <person name="Fast N.M."/>
            <person name="Green B.R."/>
            <person name="Grisdale C."/>
            <person name="Hempe F."/>
            <person name="Henrissat B."/>
            <person name="Hoppner M.P."/>
            <person name="Ishida K.-I."/>
            <person name="Kim E."/>
            <person name="Koreny L."/>
            <person name="Kroth P.G."/>
            <person name="Liu Y."/>
            <person name="Malik S.-B."/>
            <person name="Maier U.G."/>
            <person name="McRose D."/>
            <person name="Mock T."/>
            <person name="Neilson J.A."/>
            <person name="Onodera N.T."/>
            <person name="Poole A.M."/>
            <person name="Pritham E.J."/>
            <person name="Richards T.A."/>
            <person name="Rocap G."/>
            <person name="Roy S.W."/>
            <person name="Sarai C."/>
            <person name="Schaack S."/>
            <person name="Shirato S."/>
            <person name="Slamovits C.H."/>
            <person name="Spencer D.F."/>
            <person name="Suzuki S."/>
            <person name="Worden A.Z."/>
            <person name="Zauner S."/>
            <person name="Barry K."/>
            <person name="Bell C."/>
            <person name="Bharti A.K."/>
            <person name="Crow J.A."/>
            <person name="Grimwood J."/>
            <person name="Kramer R."/>
            <person name="Lindquist E."/>
            <person name="Lucas S."/>
            <person name="Salamov A."/>
            <person name="McFadden G.I."/>
            <person name="Lane C.E."/>
            <person name="Keeling P.J."/>
            <person name="Gray M.W."/>
            <person name="Grigoriev I.V."/>
            <person name="Archibald J.M."/>
        </authorList>
    </citation>
    <scope>NUCLEOTIDE SEQUENCE</scope>
    <source>
        <strain evidence="5">CCMP2712</strain>
    </source>
</reference>
<gene>
    <name evidence="3" type="ORF">GUITHDRAFT_119384</name>
</gene>
<dbReference type="HOGENOM" id="CLU_1605828_0_0_1"/>
<dbReference type="RefSeq" id="XP_005821441.1">
    <property type="nucleotide sequence ID" value="XM_005821384.1"/>
</dbReference>
<proteinExistence type="predicted"/>
<dbReference type="Pfam" id="PF13768">
    <property type="entry name" value="VWA_3"/>
    <property type="match status" value="1"/>
</dbReference>
<dbReference type="PROSITE" id="PS50234">
    <property type="entry name" value="VWFA"/>
    <property type="match status" value="1"/>
</dbReference>
<dbReference type="OMA" id="HIHVEMA"/>
<dbReference type="Gene3D" id="3.40.50.410">
    <property type="entry name" value="von Willebrand factor, type A domain"/>
    <property type="match status" value="1"/>
</dbReference>
<organism evidence="3">
    <name type="scientific">Guillardia theta (strain CCMP2712)</name>
    <name type="common">Cryptophyte</name>
    <dbReference type="NCBI Taxonomy" id="905079"/>
    <lineage>
        <taxon>Eukaryota</taxon>
        <taxon>Cryptophyceae</taxon>
        <taxon>Pyrenomonadales</taxon>
        <taxon>Geminigeraceae</taxon>
        <taxon>Guillardia</taxon>
    </lineage>
</organism>
<dbReference type="KEGG" id="gtt:GUITHDRAFT_119384"/>
<dbReference type="Proteomes" id="UP000011087">
    <property type="component" value="Unassembled WGS sequence"/>
</dbReference>
<dbReference type="InterPro" id="IPR036465">
    <property type="entry name" value="vWFA_dom_sf"/>
</dbReference>
<protein>
    <recommendedName>
        <fullName evidence="2">VWFA domain-containing protein</fullName>
    </recommendedName>
</protein>
<name>L1IDW5_GUITC</name>
<keyword evidence="1" id="KW-0472">Membrane</keyword>
<dbReference type="SUPFAM" id="SSF53300">
    <property type="entry name" value="vWA-like"/>
    <property type="match status" value="1"/>
</dbReference>
<keyword evidence="1" id="KW-0812">Transmembrane</keyword>
<evidence type="ECO:0000256" key="1">
    <source>
        <dbReference type="SAM" id="Phobius"/>
    </source>
</evidence>
<evidence type="ECO:0000313" key="5">
    <source>
        <dbReference type="Proteomes" id="UP000011087"/>
    </source>
</evidence>
<reference evidence="3 5" key="1">
    <citation type="journal article" date="2012" name="Nature">
        <title>Algal genomes reveal evolutionary mosaicism and the fate of nucleomorphs.</title>
        <authorList>
            <consortium name="DOE Joint Genome Institute"/>
            <person name="Curtis B.A."/>
            <person name="Tanifuji G."/>
            <person name="Burki F."/>
            <person name="Gruber A."/>
            <person name="Irimia M."/>
            <person name="Maruyama S."/>
            <person name="Arias M.C."/>
            <person name="Ball S.G."/>
            <person name="Gile G.H."/>
            <person name="Hirakawa Y."/>
            <person name="Hopkins J.F."/>
            <person name="Kuo A."/>
            <person name="Rensing S.A."/>
            <person name="Schmutz J."/>
            <person name="Symeonidi A."/>
            <person name="Elias M."/>
            <person name="Eveleigh R.J."/>
            <person name="Herman E.K."/>
            <person name="Klute M.J."/>
            <person name="Nakayama T."/>
            <person name="Obornik M."/>
            <person name="Reyes-Prieto A."/>
            <person name="Armbrust E.V."/>
            <person name="Aves S.J."/>
            <person name="Beiko R.G."/>
            <person name="Coutinho P."/>
            <person name="Dacks J.B."/>
            <person name="Durnford D.G."/>
            <person name="Fast N.M."/>
            <person name="Green B.R."/>
            <person name="Grisdale C.J."/>
            <person name="Hempel F."/>
            <person name="Henrissat B."/>
            <person name="Hoppner M.P."/>
            <person name="Ishida K."/>
            <person name="Kim E."/>
            <person name="Koreny L."/>
            <person name="Kroth P.G."/>
            <person name="Liu Y."/>
            <person name="Malik S.B."/>
            <person name="Maier U.G."/>
            <person name="McRose D."/>
            <person name="Mock T."/>
            <person name="Neilson J.A."/>
            <person name="Onodera N.T."/>
            <person name="Poole A.M."/>
            <person name="Pritham E.J."/>
            <person name="Richards T.A."/>
            <person name="Rocap G."/>
            <person name="Roy S.W."/>
            <person name="Sarai C."/>
            <person name="Schaack S."/>
            <person name="Shirato S."/>
            <person name="Slamovits C.H."/>
            <person name="Spencer D.F."/>
            <person name="Suzuki S."/>
            <person name="Worden A.Z."/>
            <person name="Zauner S."/>
            <person name="Barry K."/>
            <person name="Bell C."/>
            <person name="Bharti A.K."/>
            <person name="Crow J.A."/>
            <person name="Grimwood J."/>
            <person name="Kramer R."/>
            <person name="Lindquist E."/>
            <person name="Lucas S."/>
            <person name="Salamov A."/>
            <person name="McFadden G.I."/>
            <person name="Lane C.E."/>
            <person name="Keeling P.J."/>
            <person name="Gray M.W."/>
            <person name="Grigoriev I.V."/>
            <person name="Archibald J.M."/>
        </authorList>
    </citation>
    <scope>NUCLEOTIDE SEQUENCE</scope>
    <source>
        <strain evidence="3 5">CCMP2712</strain>
    </source>
</reference>
<evidence type="ECO:0000313" key="4">
    <source>
        <dbReference type="EnsemblProtists" id="EKX34461"/>
    </source>
</evidence>
<dbReference type="EnsemblProtists" id="EKX34461">
    <property type="protein sequence ID" value="EKX34461"/>
    <property type="gene ID" value="GUITHDRAFT_119384"/>
</dbReference>
<dbReference type="InterPro" id="IPR002035">
    <property type="entry name" value="VWF_A"/>
</dbReference>
<keyword evidence="5" id="KW-1185">Reference proteome</keyword>
<dbReference type="GeneID" id="17291178"/>
<keyword evidence="1" id="KW-1133">Transmembrane helix</keyword>
<dbReference type="CDD" id="cd00198">
    <property type="entry name" value="vWFA"/>
    <property type="match status" value="1"/>
</dbReference>